<organism evidence="1">
    <name type="scientific">Amphidinium carterae</name>
    <name type="common">Dinoflagellate</name>
    <dbReference type="NCBI Taxonomy" id="2961"/>
    <lineage>
        <taxon>Eukaryota</taxon>
        <taxon>Sar</taxon>
        <taxon>Alveolata</taxon>
        <taxon>Dinophyceae</taxon>
        <taxon>Amphidiniales</taxon>
        <taxon>Amphidiniaceae</taxon>
        <taxon>Amphidinium</taxon>
    </lineage>
</organism>
<dbReference type="EMBL" id="EF133977">
    <property type="protein sequence ID" value="ABV22091.1"/>
    <property type="molecule type" value="mRNA"/>
</dbReference>
<reference evidence="1" key="1">
    <citation type="journal article" date="2007" name="Proc. Natl. Acad. Sci. U.S.A.">
        <title>Spliced leader RNA trans-splicing in dinoflagellates.</title>
        <authorList>
            <person name="Zhang H."/>
            <person name="Hou Y."/>
            <person name="Miranda L."/>
            <person name="Campbell D.A."/>
            <person name="Sturm N.R."/>
            <person name="Gaasterland T."/>
            <person name="Lin S."/>
        </authorList>
    </citation>
    <scope>NUCLEOTIDE SEQUENCE</scope>
    <source>
        <strain evidence="1">CCMP121</strain>
    </source>
</reference>
<name>A7YXG2_AMPCA</name>
<proteinExistence type="evidence at transcript level"/>
<accession>A7YXG2</accession>
<evidence type="ECO:0000313" key="1">
    <source>
        <dbReference type="EMBL" id="ABV22091.1"/>
    </source>
</evidence>
<dbReference type="AlphaFoldDB" id="A7YXG2"/>
<sequence>MVAPHPSDKSPALCTCHITMVRSLEGAVTTAIPLPLHEDCAVPLFLLRFHQHSGRRLYALQECTPSTGVPGCELLRDASPKS</sequence>
<protein>
    <submittedName>
        <fullName evidence="1">Uncharacterized protein</fullName>
    </submittedName>
</protein>